<dbReference type="Pfam" id="PF02954">
    <property type="entry name" value="HTH_8"/>
    <property type="match status" value="1"/>
</dbReference>
<dbReference type="PANTHER" id="PTHR32071">
    <property type="entry name" value="TRANSCRIPTIONAL REGULATORY PROTEIN"/>
    <property type="match status" value="1"/>
</dbReference>
<feature type="domain" description="Sigma-54 factor interaction" evidence="12">
    <location>
        <begin position="143"/>
        <end position="372"/>
    </location>
</feature>
<dbReference type="Gene3D" id="3.40.50.300">
    <property type="entry name" value="P-loop containing nucleotide triphosphate hydrolases"/>
    <property type="match status" value="1"/>
</dbReference>
<dbReference type="SUPFAM" id="SSF52540">
    <property type="entry name" value="P-loop containing nucleoside triphosphate hydrolases"/>
    <property type="match status" value="1"/>
</dbReference>
<evidence type="ECO:0000256" key="2">
    <source>
        <dbReference type="ARBA" id="ARBA00022490"/>
    </source>
</evidence>
<dbReference type="GO" id="GO:0043565">
    <property type="term" value="F:sequence-specific DNA binding"/>
    <property type="evidence" value="ECO:0007669"/>
    <property type="project" value="InterPro"/>
</dbReference>
<dbReference type="Gene3D" id="1.10.10.60">
    <property type="entry name" value="Homeodomain-like"/>
    <property type="match status" value="1"/>
</dbReference>
<evidence type="ECO:0000256" key="7">
    <source>
        <dbReference type="ARBA" id="ARBA00023015"/>
    </source>
</evidence>
<comment type="caution">
    <text evidence="14">The sequence shown here is derived from an EMBL/GenBank/DDBJ whole genome shotgun (WGS) entry which is preliminary data.</text>
</comment>
<keyword evidence="4" id="KW-0547">Nucleotide-binding</keyword>
<dbReference type="AlphaFoldDB" id="A0A0C2EAB9"/>
<dbReference type="InterPro" id="IPR003593">
    <property type="entry name" value="AAA+_ATPase"/>
</dbReference>
<proteinExistence type="predicted"/>
<keyword evidence="10" id="KW-0804">Transcription</keyword>
<evidence type="ECO:0000256" key="3">
    <source>
        <dbReference type="ARBA" id="ARBA00022553"/>
    </source>
</evidence>
<dbReference type="GO" id="GO:0006355">
    <property type="term" value="P:regulation of DNA-templated transcription"/>
    <property type="evidence" value="ECO:0007669"/>
    <property type="project" value="InterPro"/>
</dbReference>
<name>A0A0C2EAB9_9BACT</name>
<dbReference type="InterPro" id="IPR025662">
    <property type="entry name" value="Sigma_54_int_dom_ATP-bd_1"/>
</dbReference>
<feature type="modified residue" description="4-aspartylphosphate" evidence="11">
    <location>
        <position position="54"/>
    </location>
</feature>
<evidence type="ECO:0000256" key="9">
    <source>
        <dbReference type="ARBA" id="ARBA00023159"/>
    </source>
</evidence>
<dbReference type="InterPro" id="IPR002197">
    <property type="entry name" value="HTH_Fis"/>
</dbReference>
<protein>
    <submittedName>
        <fullName evidence="14">Chemotaxis protein CheY</fullName>
    </submittedName>
</protein>
<dbReference type="FunFam" id="3.40.50.300:FF:000006">
    <property type="entry name" value="DNA-binding transcriptional regulator NtrC"/>
    <property type="match status" value="1"/>
</dbReference>
<dbReference type="InterPro" id="IPR002078">
    <property type="entry name" value="Sigma_54_int"/>
</dbReference>
<evidence type="ECO:0000256" key="1">
    <source>
        <dbReference type="ARBA" id="ARBA00004496"/>
    </source>
</evidence>
<dbReference type="Pfam" id="PF00158">
    <property type="entry name" value="Sigma54_activat"/>
    <property type="match status" value="1"/>
</dbReference>
<evidence type="ECO:0000259" key="13">
    <source>
        <dbReference type="PROSITE" id="PS50110"/>
    </source>
</evidence>
<dbReference type="Proteomes" id="UP000035068">
    <property type="component" value="Unassembled WGS sequence"/>
</dbReference>
<dbReference type="InterPro" id="IPR001789">
    <property type="entry name" value="Sig_transdc_resp-reg_receiver"/>
</dbReference>
<evidence type="ECO:0000256" key="5">
    <source>
        <dbReference type="ARBA" id="ARBA00022840"/>
    </source>
</evidence>
<dbReference type="SUPFAM" id="SSF46689">
    <property type="entry name" value="Homeodomain-like"/>
    <property type="match status" value="1"/>
</dbReference>
<dbReference type="PROSITE" id="PS00688">
    <property type="entry name" value="SIGMA54_INTERACT_3"/>
    <property type="match status" value="1"/>
</dbReference>
<dbReference type="PANTHER" id="PTHR32071:SF113">
    <property type="entry name" value="ALGINATE BIOSYNTHESIS TRANSCRIPTIONAL REGULATORY PROTEIN ALGB"/>
    <property type="match status" value="1"/>
</dbReference>
<dbReference type="InterPro" id="IPR058031">
    <property type="entry name" value="AAA_lid_NorR"/>
</dbReference>
<evidence type="ECO:0000256" key="10">
    <source>
        <dbReference type="ARBA" id="ARBA00023163"/>
    </source>
</evidence>
<evidence type="ECO:0000256" key="8">
    <source>
        <dbReference type="ARBA" id="ARBA00023125"/>
    </source>
</evidence>
<keyword evidence="6" id="KW-0902">Two-component regulatory system</keyword>
<dbReference type="InterPro" id="IPR027417">
    <property type="entry name" value="P-loop_NTPase"/>
</dbReference>
<dbReference type="Gene3D" id="3.40.50.2300">
    <property type="match status" value="1"/>
</dbReference>
<accession>A0A0C2EAB9</accession>
<dbReference type="InterPro" id="IPR009057">
    <property type="entry name" value="Homeodomain-like_sf"/>
</dbReference>
<dbReference type="Pfam" id="PF00072">
    <property type="entry name" value="Response_reg"/>
    <property type="match status" value="1"/>
</dbReference>
<comment type="subcellular location">
    <subcellularLocation>
        <location evidence="1">Cytoplasm</location>
    </subcellularLocation>
</comment>
<dbReference type="RefSeq" id="WP_040101095.1">
    <property type="nucleotide sequence ID" value="NZ_JWJD01000010.1"/>
</dbReference>
<dbReference type="SUPFAM" id="SSF52172">
    <property type="entry name" value="CheY-like"/>
    <property type="match status" value="1"/>
</dbReference>
<dbReference type="Gene3D" id="1.10.8.60">
    <property type="match status" value="1"/>
</dbReference>
<keyword evidence="3 11" id="KW-0597">Phosphoprotein</keyword>
<dbReference type="PROSITE" id="PS50045">
    <property type="entry name" value="SIGMA54_INTERACT_4"/>
    <property type="match status" value="1"/>
</dbReference>
<dbReference type="InterPro" id="IPR025944">
    <property type="entry name" value="Sigma_54_int_dom_CS"/>
</dbReference>
<dbReference type="PROSITE" id="PS50110">
    <property type="entry name" value="RESPONSE_REGULATORY"/>
    <property type="match status" value="1"/>
</dbReference>
<reference evidence="14 15" key="1">
    <citation type="submission" date="2014-12" db="EMBL/GenBank/DDBJ databases">
        <title>Genomes of Geoalkalibacter ferrihydriticus and Geoalkalibacter subterraneus, two haloalkaliphilic metal-reducing members of the Geobacteraceae.</title>
        <authorList>
            <person name="Badalamenti J.P."/>
            <person name="Torres C.I."/>
            <person name="Krajmalnik-Brown R."/>
            <person name="Bond D.R."/>
        </authorList>
    </citation>
    <scope>NUCLEOTIDE SEQUENCE [LARGE SCALE GENOMIC DNA]</scope>
    <source>
        <strain evidence="14 15">DSM 17813</strain>
    </source>
</reference>
<dbReference type="FunFam" id="1.10.8.60:FF:000014">
    <property type="entry name" value="DNA-binding transcriptional regulator NtrC"/>
    <property type="match status" value="1"/>
</dbReference>
<keyword evidence="15" id="KW-1185">Reference proteome</keyword>
<evidence type="ECO:0000313" key="15">
    <source>
        <dbReference type="Proteomes" id="UP000035068"/>
    </source>
</evidence>
<dbReference type="GO" id="GO:0000160">
    <property type="term" value="P:phosphorelay signal transduction system"/>
    <property type="evidence" value="ECO:0007669"/>
    <property type="project" value="UniProtKB-KW"/>
</dbReference>
<keyword evidence="2" id="KW-0963">Cytoplasm</keyword>
<dbReference type="PROSITE" id="PS00675">
    <property type="entry name" value="SIGMA54_INTERACT_1"/>
    <property type="match status" value="1"/>
</dbReference>
<organism evidence="14 15">
    <name type="scientific">Geoalkalibacter ferrihydriticus DSM 17813</name>
    <dbReference type="NCBI Taxonomy" id="1121915"/>
    <lineage>
        <taxon>Bacteria</taxon>
        <taxon>Pseudomonadati</taxon>
        <taxon>Thermodesulfobacteriota</taxon>
        <taxon>Desulfuromonadia</taxon>
        <taxon>Desulfuromonadales</taxon>
        <taxon>Geoalkalibacteraceae</taxon>
        <taxon>Geoalkalibacter</taxon>
    </lineage>
</organism>
<gene>
    <name evidence="14" type="ORF">GFER_16395</name>
</gene>
<dbReference type="SMART" id="SM00448">
    <property type="entry name" value="REC"/>
    <property type="match status" value="1"/>
</dbReference>
<dbReference type="InterPro" id="IPR011006">
    <property type="entry name" value="CheY-like_superfamily"/>
</dbReference>
<dbReference type="EMBL" id="JWJD01000010">
    <property type="protein sequence ID" value="KIH75523.1"/>
    <property type="molecule type" value="Genomic_DNA"/>
</dbReference>
<keyword evidence="5" id="KW-0067">ATP-binding</keyword>
<evidence type="ECO:0000313" key="14">
    <source>
        <dbReference type="EMBL" id="KIH75523.1"/>
    </source>
</evidence>
<dbReference type="GO" id="GO:0005737">
    <property type="term" value="C:cytoplasm"/>
    <property type="evidence" value="ECO:0007669"/>
    <property type="project" value="UniProtKB-SubCell"/>
</dbReference>
<sequence length="447" mass="50211">MSAPSILIVEDDLRMRQLLRDTLGAEGIVAETTEDSREAARILDAQKIDIVITDLMMPHIDGMEILERARRGNPECAVILITGYGTIESAVAAIRKGAYDYVQKPFEPDALLLIVRRAQEHVRLLQENRRLRRQVEGMHGEELIGTSRRMVDLKNFIAKIAPFDTTVLIQGETGTGKELVAKLIHQWSPRRTQTFLPINCGALPESLLEAELFGHVRGAFTGADRDKKGLFEAVEKGTLFLDEINSISPAFQVKLLRVLQEGTYMKVGGRDPQKTDVRVIAAGNVPLEQEVAAGRFRSDLFYRLNVVPVEIPPLRERREDIGLLAHHFLAKYGAKYGKSVQTISARALENLRAHPWPGNVRELENVVERAVIVAEGDELLPAHLPRLTPPADERMAADEDLISLEEMEKRLILKTLQRTSGNRGRTAEILGISPVSLWRKIKKYEFY</sequence>
<dbReference type="GO" id="GO:0005524">
    <property type="term" value="F:ATP binding"/>
    <property type="evidence" value="ECO:0007669"/>
    <property type="project" value="UniProtKB-KW"/>
</dbReference>
<dbReference type="Pfam" id="PF25601">
    <property type="entry name" value="AAA_lid_14"/>
    <property type="match status" value="1"/>
</dbReference>
<evidence type="ECO:0000259" key="12">
    <source>
        <dbReference type="PROSITE" id="PS50045"/>
    </source>
</evidence>
<dbReference type="PRINTS" id="PR01590">
    <property type="entry name" value="HTHFIS"/>
</dbReference>
<dbReference type="SMART" id="SM00382">
    <property type="entry name" value="AAA"/>
    <property type="match status" value="1"/>
</dbReference>
<keyword evidence="7" id="KW-0805">Transcription regulation</keyword>
<dbReference type="CDD" id="cd00009">
    <property type="entry name" value="AAA"/>
    <property type="match status" value="1"/>
</dbReference>
<keyword evidence="8" id="KW-0238">DNA-binding</keyword>
<evidence type="ECO:0000256" key="11">
    <source>
        <dbReference type="PROSITE-ProRule" id="PRU00169"/>
    </source>
</evidence>
<dbReference type="FunFam" id="3.40.50.2300:FF:000018">
    <property type="entry name" value="DNA-binding transcriptional regulator NtrC"/>
    <property type="match status" value="1"/>
</dbReference>
<feature type="domain" description="Response regulatory" evidence="13">
    <location>
        <begin position="5"/>
        <end position="119"/>
    </location>
</feature>
<keyword evidence="9" id="KW-0010">Activator</keyword>
<evidence type="ECO:0000256" key="6">
    <source>
        <dbReference type="ARBA" id="ARBA00023012"/>
    </source>
</evidence>
<evidence type="ECO:0000256" key="4">
    <source>
        <dbReference type="ARBA" id="ARBA00022741"/>
    </source>
</evidence>